<organism evidence="1 2">
    <name type="scientific">Sporormia fimetaria CBS 119925</name>
    <dbReference type="NCBI Taxonomy" id="1340428"/>
    <lineage>
        <taxon>Eukaryota</taxon>
        <taxon>Fungi</taxon>
        <taxon>Dikarya</taxon>
        <taxon>Ascomycota</taxon>
        <taxon>Pezizomycotina</taxon>
        <taxon>Dothideomycetes</taxon>
        <taxon>Pleosporomycetidae</taxon>
        <taxon>Pleosporales</taxon>
        <taxon>Sporormiaceae</taxon>
        <taxon>Sporormia</taxon>
    </lineage>
</organism>
<dbReference type="OrthoDB" id="2150604at2759"/>
<accession>A0A6A6VM66</accession>
<dbReference type="Pfam" id="PF07247">
    <property type="entry name" value="AATase"/>
    <property type="match status" value="1"/>
</dbReference>
<dbReference type="InterPro" id="IPR010828">
    <property type="entry name" value="Atf2/Sli1-like"/>
</dbReference>
<reference evidence="1" key="1">
    <citation type="journal article" date="2020" name="Stud. Mycol.">
        <title>101 Dothideomycetes genomes: a test case for predicting lifestyles and emergence of pathogens.</title>
        <authorList>
            <person name="Haridas S."/>
            <person name="Albert R."/>
            <person name="Binder M."/>
            <person name="Bloem J."/>
            <person name="Labutti K."/>
            <person name="Salamov A."/>
            <person name="Andreopoulos B."/>
            <person name="Baker S."/>
            <person name="Barry K."/>
            <person name="Bills G."/>
            <person name="Bluhm B."/>
            <person name="Cannon C."/>
            <person name="Castanera R."/>
            <person name="Culley D."/>
            <person name="Daum C."/>
            <person name="Ezra D."/>
            <person name="Gonzalez J."/>
            <person name="Henrissat B."/>
            <person name="Kuo A."/>
            <person name="Liang C."/>
            <person name="Lipzen A."/>
            <person name="Lutzoni F."/>
            <person name="Magnuson J."/>
            <person name="Mondo S."/>
            <person name="Nolan M."/>
            <person name="Ohm R."/>
            <person name="Pangilinan J."/>
            <person name="Park H.-J."/>
            <person name="Ramirez L."/>
            <person name="Alfaro M."/>
            <person name="Sun H."/>
            <person name="Tritt A."/>
            <person name="Yoshinaga Y."/>
            <person name="Zwiers L.-H."/>
            <person name="Turgeon B."/>
            <person name="Goodwin S."/>
            <person name="Spatafora J."/>
            <person name="Crous P."/>
            <person name="Grigoriev I."/>
        </authorList>
    </citation>
    <scope>NUCLEOTIDE SEQUENCE</scope>
    <source>
        <strain evidence="1">CBS 119925</strain>
    </source>
</reference>
<dbReference type="PANTHER" id="PTHR28037:SF1">
    <property type="entry name" value="ALCOHOL O-ACETYLTRANSFERASE 1-RELATED"/>
    <property type="match status" value="1"/>
</dbReference>
<evidence type="ECO:0008006" key="3">
    <source>
        <dbReference type="Google" id="ProtNLM"/>
    </source>
</evidence>
<gene>
    <name evidence="1" type="ORF">M011DRAFT_186565</name>
</gene>
<keyword evidence="2" id="KW-1185">Reference proteome</keyword>
<dbReference type="Gene3D" id="3.30.559.30">
    <property type="entry name" value="Nonribosomal peptide synthetase, condensation domain"/>
    <property type="match status" value="1"/>
</dbReference>
<dbReference type="Proteomes" id="UP000799440">
    <property type="component" value="Unassembled WGS sequence"/>
</dbReference>
<dbReference type="InterPro" id="IPR023213">
    <property type="entry name" value="CAT-like_dom_sf"/>
</dbReference>
<dbReference type="SUPFAM" id="SSF52777">
    <property type="entry name" value="CoA-dependent acyltransferases"/>
    <property type="match status" value="2"/>
</dbReference>
<sequence>MANDEKILRVMGSNEAYQTAVHTLDQYRGTIVACRYCQPQNNLQPLDYTKLQFDEAFKRTILTQRHLLVGYQGENTPKPAFVPLKEIDLRESIQWVPCDDETERDTKYKEIMQAQVDKRFDDVRNKPGWRIVILHSTDGACLDVVYVWNHAHHDGMSGKIFHEQLLRHLNRIAREQEHLRPSEDSIIHLSNAPEMLPPLAPNPEILTSWPASWRYLANCVWRAFKPNWFPPRNTLHATWAPIQLQPYETRSCNFTLDYATVEKVVAQCRTHKTTVTGLLNALVCVSLTHAVKTAQGFASRTPYDLRKILPEKTPQYPELVPKDIMCNYVGVVDHEYETALINKIRGQMAQAQDKKSSLPPDALETAWSLATRIRQEIEKRLELGTQDDMIAVMKLVSDWRAQQTRDAGKDRYFSWVVTNLGVIDGGGERDAWSLQKAELLMGAETTSAVFGVSIVSVKGREMRVTCTWPGYPIDPQLGVRLMGDLERWLRDIAA</sequence>
<protein>
    <recommendedName>
        <fullName evidence="3">Alcohol acetyltransferase</fullName>
    </recommendedName>
</protein>
<evidence type="ECO:0000313" key="2">
    <source>
        <dbReference type="Proteomes" id="UP000799440"/>
    </source>
</evidence>
<dbReference type="EMBL" id="MU006563">
    <property type="protein sequence ID" value="KAF2750886.1"/>
    <property type="molecule type" value="Genomic_DNA"/>
</dbReference>
<dbReference type="Gene3D" id="3.30.559.10">
    <property type="entry name" value="Chloramphenicol acetyltransferase-like domain"/>
    <property type="match status" value="1"/>
</dbReference>
<evidence type="ECO:0000313" key="1">
    <source>
        <dbReference type="EMBL" id="KAF2750886.1"/>
    </source>
</evidence>
<dbReference type="PANTHER" id="PTHR28037">
    <property type="entry name" value="ALCOHOL O-ACETYLTRANSFERASE 1-RELATED"/>
    <property type="match status" value="1"/>
</dbReference>
<dbReference type="AlphaFoldDB" id="A0A6A6VM66"/>
<name>A0A6A6VM66_9PLEO</name>
<dbReference type="GO" id="GO:0008080">
    <property type="term" value="F:N-acetyltransferase activity"/>
    <property type="evidence" value="ECO:0007669"/>
    <property type="project" value="TreeGrafter"/>
</dbReference>
<proteinExistence type="predicted"/>
<dbReference type="InterPro" id="IPR052058">
    <property type="entry name" value="Alcohol_O-acetyltransferase"/>
</dbReference>